<name>A0A497JHW8_9ARCH</name>
<dbReference type="Proteomes" id="UP000278031">
    <property type="component" value="Unassembled WGS sequence"/>
</dbReference>
<reference evidence="2 3" key="1">
    <citation type="submission" date="2018-06" db="EMBL/GenBank/DDBJ databases">
        <title>Extensive metabolic versatility and redundancy in microbially diverse, dynamic hydrothermal sediments.</title>
        <authorList>
            <person name="Dombrowski N."/>
            <person name="Teske A."/>
            <person name="Baker B.J."/>
        </authorList>
    </citation>
    <scope>NUCLEOTIDE SEQUENCE [LARGE SCALE GENOMIC DNA]</scope>
    <source>
        <strain evidence="2">B51_G17</strain>
    </source>
</reference>
<organism evidence="2 3">
    <name type="scientific">Candidatus Iainarchaeum sp</name>
    <dbReference type="NCBI Taxonomy" id="3101447"/>
    <lineage>
        <taxon>Archaea</taxon>
        <taxon>Candidatus Iainarchaeota</taxon>
        <taxon>Candidatus Iainarchaeia</taxon>
        <taxon>Candidatus Iainarchaeales</taxon>
        <taxon>Candidatus Iainarchaeaceae</taxon>
        <taxon>Candidatus Iainarchaeum</taxon>
    </lineage>
</organism>
<evidence type="ECO:0000313" key="3">
    <source>
        <dbReference type="Proteomes" id="UP000278031"/>
    </source>
</evidence>
<accession>A0A497JHW8</accession>
<gene>
    <name evidence="2" type="ORF">DRO04_00585</name>
</gene>
<feature type="domain" description="ATPase" evidence="1">
    <location>
        <begin position="31"/>
        <end position="240"/>
    </location>
</feature>
<dbReference type="Gene3D" id="3.40.50.300">
    <property type="entry name" value="P-loop containing nucleotide triphosphate hydrolases"/>
    <property type="match status" value="1"/>
</dbReference>
<dbReference type="Gene3D" id="1.10.10.10">
    <property type="entry name" value="Winged helix-like DNA-binding domain superfamily/Winged helix DNA-binding domain"/>
    <property type="match status" value="1"/>
</dbReference>
<dbReference type="SUPFAM" id="SSF52540">
    <property type="entry name" value="P-loop containing nucleoside triphosphate hydrolases"/>
    <property type="match status" value="1"/>
</dbReference>
<dbReference type="PANTHER" id="PTHR34301">
    <property type="entry name" value="DNA-BINDING PROTEIN-RELATED"/>
    <property type="match status" value="1"/>
</dbReference>
<evidence type="ECO:0000313" key="2">
    <source>
        <dbReference type="EMBL" id="RLG71082.1"/>
    </source>
</evidence>
<dbReference type="InterPro" id="IPR036390">
    <property type="entry name" value="WH_DNA-bd_sf"/>
</dbReference>
<dbReference type="SUPFAM" id="SSF46785">
    <property type="entry name" value="Winged helix' DNA-binding domain"/>
    <property type="match status" value="1"/>
</dbReference>
<dbReference type="Pfam" id="PF01637">
    <property type="entry name" value="ATPase_2"/>
    <property type="match status" value="1"/>
</dbReference>
<dbReference type="InterPro" id="IPR027417">
    <property type="entry name" value="P-loop_NTPase"/>
</dbReference>
<protein>
    <recommendedName>
        <fullName evidence="1">ATPase domain-containing protein</fullName>
    </recommendedName>
</protein>
<dbReference type="EMBL" id="QMWP01000011">
    <property type="protein sequence ID" value="RLG71082.1"/>
    <property type="molecule type" value="Genomic_DNA"/>
</dbReference>
<dbReference type="PANTHER" id="PTHR34301:SF8">
    <property type="entry name" value="ATPASE DOMAIN-CONTAINING PROTEIN"/>
    <property type="match status" value="1"/>
</dbReference>
<evidence type="ECO:0000259" key="1">
    <source>
        <dbReference type="Pfam" id="PF01637"/>
    </source>
</evidence>
<dbReference type="InterPro" id="IPR011579">
    <property type="entry name" value="ATPase_dom"/>
</dbReference>
<proteinExistence type="predicted"/>
<dbReference type="AlphaFoldDB" id="A0A497JHW8"/>
<sequence>MQLGLHTFLNSMRLEFLMYFSIGPKERLKDFFNYRAEYERVKNALKRGERIIAIYGLRRVGKTSLMNILFNNLDGINIWIDGRIVENANQLVRMVYSGIKRKGGIFGSIQSIGISIAGLQFSFEKEIDEESIKRIKNVHVFIDEAQYAHSGEVAKALAYLYDRLPNVQTIISGSEVRMLREVLGIKRAEHPLFGRRVELIKMPKLDNKKAKEFLRLGFKQLNVDVEEKELDKVVEKLDGLIGWLTLYGYEKAIANTTDALKKVEGIAAAIVSKEFRKFLEGKKNKQLYIAIIKYAKNRKWKELLSIVRDELGKVNRSSFSRALKELMEYSFIEKHIDGSYFYADPLLRDIAFKGIREFL</sequence>
<dbReference type="InterPro" id="IPR036388">
    <property type="entry name" value="WH-like_DNA-bd_sf"/>
</dbReference>
<dbReference type="Gene3D" id="1.10.8.60">
    <property type="match status" value="1"/>
</dbReference>
<comment type="caution">
    <text evidence="2">The sequence shown here is derived from an EMBL/GenBank/DDBJ whole genome shotgun (WGS) entry which is preliminary data.</text>
</comment>
<dbReference type="GO" id="GO:0005524">
    <property type="term" value="F:ATP binding"/>
    <property type="evidence" value="ECO:0007669"/>
    <property type="project" value="InterPro"/>
</dbReference>